<keyword evidence="3 4" id="KW-0408">Iron</keyword>
<evidence type="ECO:0008006" key="7">
    <source>
        <dbReference type="Google" id="ProtNLM"/>
    </source>
</evidence>
<keyword evidence="1 4" id="KW-0479">Metal-binding</keyword>
<evidence type="ECO:0000256" key="4">
    <source>
        <dbReference type="RuleBase" id="RU000461"/>
    </source>
</evidence>
<evidence type="ECO:0000256" key="1">
    <source>
        <dbReference type="ARBA" id="ARBA00022723"/>
    </source>
</evidence>
<evidence type="ECO:0000313" key="6">
    <source>
        <dbReference type="Proteomes" id="UP000038010"/>
    </source>
</evidence>
<dbReference type="STRING" id="1664694.A0A0N0NM89"/>
<dbReference type="InterPro" id="IPR001128">
    <property type="entry name" value="Cyt_P450"/>
</dbReference>
<dbReference type="Pfam" id="PF00067">
    <property type="entry name" value="p450"/>
    <property type="match status" value="1"/>
</dbReference>
<evidence type="ECO:0000313" key="5">
    <source>
        <dbReference type="EMBL" id="KPI39929.1"/>
    </source>
</evidence>
<dbReference type="Proteomes" id="UP000038010">
    <property type="component" value="Unassembled WGS sequence"/>
</dbReference>
<dbReference type="GO" id="GO:0020037">
    <property type="term" value="F:heme binding"/>
    <property type="evidence" value="ECO:0007669"/>
    <property type="project" value="InterPro"/>
</dbReference>
<dbReference type="InterPro" id="IPR017972">
    <property type="entry name" value="Cyt_P450_CS"/>
</dbReference>
<protein>
    <recommendedName>
        <fullName evidence="7">Cytochrome P450</fullName>
    </recommendedName>
</protein>
<dbReference type="PROSITE" id="PS00086">
    <property type="entry name" value="CYTOCHROME_P450"/>
    <property type="match status" value="1"/>
</dbReference>
<dbReference type="InterPro" id="IPR036396">
    <property type="entry name" value="Cyt_P450_sf"/>
</dbReference>
<name>A0A0N0NM89_9EURO</name>
<evidence type="ECO:0000256" key="2">
    <source>
        <dbReference type="ARBA" id="ARBA00023002"/>
    </source>
</evidence>
<dbReference type="GO" id="GO:0004497">
    <property type="term" value="F:monooxygenase activity"/>
    <property type="evidence" value="ECO:0007669"/>
    <property type="project" value="UniProtKB-KW"/>
</dbReference>
<dbReference type="GO" id="GO:0016705">
    <property type="term" value="F:oxidoreductase activity, acting on paired donors, with incorporation or reduction of molecular oxygen"/>
    <property type="evidence" value="ECO:0007669"/>
    <property type="project" value="InterPro"/>
</dbReference>
<dbReference type="VEuPathDB" id="FungiDB:AB675_11346"/>
<reference evidence="5 6" key="1">
    <citation type="submission" date="2015-06" db="EMBL/GenBank/DDBJ databases">
        <title>Draft genome of the ant-associated black yeast Phialophora attae CBS 131958.</title>
        <authorList>
            <person name="Moreno L.F."/>
            <person name="Stielow B.J."/>
            <person name="de Hoog S."/>
            <person name="Vicente V.A."/>
            <person name="Weiss V.A."/>
            <person name="de Vries M."/>
            <person name="Cruz L.M."/>
            <person name="Souza E.M."/>
        </authorList>
    </citation>
    <scope>NUCLEOTIDE SEQUENCE [LARGE SCALE GENOMIC DNA]</scope>
    <source>
        <strain evidence="5 6">CBS 131958</strain>
    </source>
</reference>
<dbReference type="GeneID" id="28732063"/>
<accession>A0A0N0NM89</accession>
<evidence type="ECO:0000256" key="3">
    <source>
        <dbReference type="ARBA" id="ARBA00023004"/>
    </source>
</evidence>
<keyword evidence="6" id="KW-1185">Reference proteome</keyword>
<dbReference type="AlphaFoldDB" id="A0A0N0NM89"/>
<dbReference type="OrthoDB" id="3934656at2759"/>
<dbReference type="SUPFAM" id="SSF48264">
    <property type="entry name" value="Cytochrome P450"/>
    <property type="match status" value="1"/>
</dbReference>
<dbReference type="EMBL" id="LFJN01000013">
    <property type="protein sequence ID" value="KPI39929.1"/>
    <property type="molecule type" value="Genomic_DNA"/>
</dbReference>
<keyword evidence="4" id="KW-0503">Monooxygenase</keyword>
<keyword evidence="2 4" id="KW-0560">Oxidoreductase</keyword>
<keyword evidence="4" id="KW-0349">Heme</keyword>
<sequence length="85" mass="9966">MFKVKCWIDASEQQTKTMNALWELSFGGGARKCIGRWISWIEMSKVISELLRRYTVSLAHPDLEWKVVSRFFAQQKGLNVNYVPR</sequence>
<comment type="similarity">
    <text evidence="4">Belongs to the cytochrome P450 family.</text>
</comment>
<comment type="caution">
    <text evidence="5">The sequence shown here is derived from an EMBL/GenBank/DDBJ whole genome shotgun (WGS) entry which is preliminary data.</text>
</comment>
<dbReference type="RefSeq" id="XP_017999892.1">
    <property type="nucleotide sequence ID" value="XM_018140183.1"/>
</dbReference>
<gene>
    <name evidence="5" type="ORF">AB675_11346</name>
</gene>
<dbReference type="GO" id="GO:0005506">
    <property type="term" value="F:iron ion binding"/>
    <property type="evidence" value="ECO:0007669"/>
    <property type="project" value="InterPro"/>
</dbReference>
<organism evidence="5 6">
    <name type="scientific">Cyphellophora attinorum</name>
    <dbReference type="NCBI Taxonomy" id="1664694"/>
    <lineage>
        <taxon>Eukaryota</taxon>
        <taxon>Fungi</taxon>
        <taxon>Dikarya</taxon>
        <taxon>Ascomycota</taxon>
        <taxon>Pezizomycotina</taxon>
        <taxon>Eurotiomycetes</taxon>
        <taxon>Chaetothyriomycetidae</taxon>
        <taxon>Chaetothyriales</taxon>
        <taxon>Cyphellophoraceae</taxon>
        <taxon>Cyphellophora</taxon>
    </lineage>
</organism>
<proteinExistence type="inferred from homology"/>
<dbReference type="Gene3D" id="1.10.630.10">
    <property type="entry name" value="Cytochrome P450"/>
    <property type="match status" value="1"/>
</dbReference>